<reference evidence="1 2" key="1">
    <citation type="submission" date="2014-04" db="EMBL/GenBank/DDBJ databases">
        <title>Evolutionary Origins and Diversification of the Mycorrhizal Mutualists.</title>
        <authorList>
            <consortium name="DOE Joint Genome Institute"/>
            <consortium name="Mycorrhizal Genomics Consortium"/>
            <person name="Kohler A."/>
            <person name="Kuo A."/>
            <person name="Nagy L.G."/>
            <person name="Floudas D."/>
            <person name="Copeland A."/>
            <person name="Barry K.W."/>
            <person name="Cichocki N."/>
            <person name="Veneault-Fourrey C."/>
            <person name="LaButti K."/>
            <person name="Lindquist E.A."/>
            <person name="Lipzen A."/>
            <person name="Lundell T."/>
            <person name="Morin E."/>
            <person name="Murat C."/>
            <person name="Riley R."/>
            <person name="Ohm R."/>
            <person name="Sun H."/>
            <person name="Tunlid A."/>
            <person name="Henrissat B."/>
            <person name="Grigoriev I.V."/>
            <person name="Hibbett D.S."/>
            <person name="Martin F."/>
        </authorList>
    </citation>
    <scope>NUCLEOTIDE SEQUENCE [LARGE SCALE GENOMIC DNA]</scope>
    <source>
        <strain evidence="1 2">FD-317 M1</strain>
    </source>
</reference>
<evidence type="ECO:0000313" key="2">
    <source>
        <dbReference type="Proteomes" id="UP000053593"/>
    </source>
</evidence>
<keyword evidence="2" id="KW-1185">Reference proteome</keyword>
<dbReference type="Proteomes" id="UP000053593">
    <property type="component" value="Unassembled WGS sequence"/>
</dbReference>
<accession>A0A0D0C1A2</accession>
<dbReference type="AlphaFoldDB" id="A0A0D0C1A2"/>
<gene>
    <name evidence="1" type="ORF">GYMLUDRAFT_144259</name>
</gene>
<feature type="non-terminal residue" evidence="1">
    <location>
        <position position="1"/>
    </location>
</feature>
<feature type="non-terminal residue" evidence="1">
    <location>
        <position position="175"/>
    </location>
</feature>
<sequence length="175" mass="19807">IQPPSEVTLCNYIAANFTARISIKTARAYISAIKNWITREGYIWQGGALLRDIFKGVEHSTPPSSICPKHPPVKQEYLFQLNCRLDHHNSLDCAVLACAKLMFWSQLWGCETLATCDDPHLYDPLKLPLIKNLKPAGRRFQDDIHNSMLTLPSTKTEITKGHTVLVPFQYDNSDP</sequence>
<dbReference type="HOGENOM" id="CLU_1763168_0_0_1"/>
<proteinExistence type="predicted"/>
<protein>
    <submittedName>
        <fullName evidence="1">Uncharacterized protein</fullName>
    </submittedName>
</protein>
<evidence type="ECO:0000313" key="1">
    <source>
        <dbReference type="EMBL" id="KIK56129.1"/>
    </source>
</evidence>
<organism evidence="1 2">
    <name type="scientific">Collybiopsis luxurians FD-317 M1</name>
    <dbReference type="NCBI Taxonomy" id="944289"/>
    <lineage>
        <taxon>Eukaryota</taxon>
        <taxon>Fungi</taxon>
        <taxon>Dikarya</taxon>
        <taxon>Basidiomycota</taxon>
        <taxon>Agaricomycotina</taxon>
        <taxon>Agaricomycetes</taxon>
        <taxon>Agaricomycetidae</taxon>
        <taxon>Agaricales</taxon>
        <taxon>Marasmiineae</taxon>
        <taxon>Omphalotaceae</taxon>
        <taxon>Collybiopsis</taxon>
        <taxon>Collybiopsis luxurians</taxon>
    </lineage>
</organism>
<name>A0A0D0C1A2_9AGAR</name>
<dbReference type="EMBL" id="KN834800">
    <property type="protein sequence ID" value="KIK56129.1"/>
    <property type="molecule type" value="Genomic_DNA"/>
</dbReference>